<dbReference type="Pfam" id="PF00202">
    <property type="entry name" value="Aminotran_3"/>
    <property type="match status" value="1"/>
</dbReference>
<dbReference type="InterPro" id="IPR005814">
    <property type="entry name" value="Aminotrans_3"/>
</dbReference>
<dbReference type="PANTHER" id="PTHR43094:SF1">
    <property type="entry name" value="AMINOTRANSFERASE CLASS-III"/>
    <property type="match status" value="1"/>
</dbReference>
<dbReference type="FunFam" id="3.40.640.10:FF:000014">
    <property type="entry name" value="Adenosylmethionine-8-amino-7-oxononanoate aminotransferase, probable"/>
    <property type="match status" value="1"/>
</dbReference>
<dbReference type="AlphaFoldDB" id="A0A1Y0D5V9"/>
<organism evidence="7 8">
    <name type="scientific">Oceanisphaera profunda</name>
    <dbReference type="NCBI Taxonomy" id="1416627"/>
    <lineage>
        <taxon>Bacteria</taxon>
        <taxon>Pseudomonadati</taxon>
        <taxon>Pseudomonadota</taxon>
        <taxon>Gammaproteobacteria</taxon>
        <taxon>Aeromonadales</taxon>
        <taxon>Aeromonadaceae</taxon>
        <taxon>Oceanisphaera</taxon>
    </lineage>
</organism>
<dbReference type="GO" id="GO:0005829">
    <property type="term" value="C:cytosol"/>
    <property type="evidence" value="ECO:0007669"/>
    <property type="project" value="TreeGrafter"/>
</dbReference>
<dbReference type="Gene3D" id="3.90.1150.10">
    <property type="entry name" value="Aspartate Aminotransferase, domain 1"/>
    <property type="match status" value="1"/>
</dbReference>
<evidence type="ECO:0000313" key="7">
    <source>
        <dbReference type="EMBL" id="ART82931.1"/>
    </source>
</evidence>
<comment type="similarity">
    <text evidence="2 6">Belongs to the class-III pyridoxal-phosphate-dependent aminotransferase family.</text>
</comment>
<dbReference type="KEGG" id="opf:CBP31_10100"/>
<dbReference type="NCBIfam" id="NF004767">
    <property type="entry name" value="PRK06105.1"/>
    <property type="match status" value="1"/>
</dbReference>
<proteinExistence type="inferred from homology"/>
<dbReference type="NCBIfam" id="NF005684">
    <property type="entry name" value="PRK07482.1"/>
    <property type="match status" value="1"/>
</dbReference>
<keyword evidence="3" id="KW-0032">Aminotransferase</keyword>
<keyword evidence="5 6" id="KW-0663">Pyridoxal phosphate</keyword>
<dbReference type="PANTHER" id="PTHR43094">
    <property type="entry name" value="AMINOTRANSFERASE"/>
    <property type="match status" value="1"/>
</dbReference>
<evidence type="ECO:0008006" key="9">
    <source>
        <dbReference type="Google" id="ProtNLM"/>
    </source>
</evidence>
<dbReference type="InterPro" id="IPR015422">
    <property type="entry name" value="PyrdxlP-dep_Trfase_small"/>
</dbReference>
<dbReference type="Gene3D" id="3.40.640.10">
    <property type="entry name" value="Type I PLP-dependent aspartate aminotransferase-like (Major domain)"/>
    <property type="match status" value="1"/>
</dbReference>
<accession>A0A1Y0D5V9</accession>
<keyword evidence="4" id="KW-0808">Transferase</keyword>
<dbReference type="PROSITE" id="PS00600">
    <property type="entry name" value="AA_TRANSFER_CLASS_3"/>
    <property type="match status" value="1"/>
</dbReference>
<dbReference type="NCBIfam" id="NF005682">
    <property type="entry name" value="PRK07480.1"/>
    <property type="match status" value="1"/>
</dbReference>
<comment type="cofactor">
    <cofactor evidence="1">
        <name>pyridoxal 5'-phosphate</name>
        <dbReference type="ChEBI" id="CHEBI:597326"/>
    </cofactor>
</comment>
<evidence type="ECO:0000313" key="8">
    <source>
        <dbReference type="Proteomes" id="UP000243937"/>
    </source>
</evidence>
<gene>
    <name evidence="7" type="ORF">CBP31_10100</name>
</gene>
<dbReference type="EMBL" id="CP021377">
    <property type="protein sequence ID" value="ART82931.1"/>
    <property type="molecule type" value="Genomic_DNA"/>
</dbReference>
<dbReference type="InterPro" id="IPR049704">
    <property type="entry name" value="Aminotrans_3_PPA_site"/>
</dbReference>
<evidence type="ECO:0000256" key="4">
    <source>
        <dbReference type="ARBA" id="ARBA00022679"/>
    </source>
</evidence>
<dbReference type="InterPro" id="IPR015424">
    <property type="entry name" value="PyrdxlP-dep_Trfase"/>
</dbReference>
<dbReference type="SUPFAM" id="SSF53383">
    <property type="entry name" value="PLP-dependent transferases"/>
    <property type="match status" value="1"/>
</dbReference>
<evidence type="ECO:0000256" key="6">
    <source>
        <dbReference type="RuleBase" id="RU003560"/>
    </source>
</evidence>
<evidence type="ECO:0000256" key="2">
    <source>
        <dbReference type="ARBA" id="ARBA00008954"/>
    </source>
</evidence>
<reference evidence="7 8" key="1">
    <citation type="journal article" date="2014" name="Int. J. Syst. Evol. Microbiol.">
        <title>Oceanisphaera profunda sp. nov., a marine bacterium isolated from deep-sea sediment, and emended description of the genus Oceanisphaera.</title>
        <authorList>
            <person name="Xu Z."/>
            <person name="Zhang X.Y."/>
            <person name="Su H.N."/>
            <person name="Yu Z.C."/>
            <person name="Liu C."/>
            <person name="Li H."/>
            <person name="Chen X.L."/>
            <person name="Song X.Y."/>
            <person name="Xie B.B."/>
            <person name="Qin Q.L."/>
            <person name="Zhou B.C."/>
            <person name="Shi M."/>
            <person name="Huang Y."/>
            <person name="Zhang Y.Z."/>
        </authorList>
    </citation>
    <scope>NUCLEOTIDE SEQUENCE [LARGE SCALE GENOMIC DNA]</scope>
    <source>
        <strain evidence="7 8">SM1222</strain>
    </source>
</reference>
<sequence>MKENIMTLDTKKLLEMDRNSVFHASTHLKQYAHGELKGRIITGAQGIRIKDSTGIELIDAFAGLYCVNIGYGRLEMAEAIYEQAKKLAYYHTYVGHTNEALIELSDRIIKMAPAGMSKVYYGTSGSDANETQMKLVWYYNNVRGLPQKKKIISRHRGYHGSTIAAGSLTGLDAFHAHFDLPLPRIKHTLAPVYYHRADSHMSEQEFSRHCAAELEKMILAEGPDTVAAMIGEPVLGTGGIVPPPEGYWAEINKVLNKYDILLIADEVVCGFGRLGSDFGSLHYDMQPDLMTIAKGLTSAYQPLSGVIVGDKVWKVLEDGTDEFGAIGHGYTYSGHPMGAAAALCNLDIIARENLTENARDTGAYLQQRMQDTFADHPLVGDVRGVGLMHALEFSSNKSQRQAFDPALKVGPQIAAACLEQGLIARAMPHGDILGFAPPLVVTPDDIDDIVARTEKAVNKVTDQLILSGDFSEREKLRA</sequence>
<protein>
    <recommendedName>
        <fullName evidence="9">Aspartate aminotransferase family protein</fullName>
    </recommendedName>
</protein>
<keyword evidence="8" id="KW-1185">Reference proteome</keyword>
<dbReference type="InterPro" id="IPR015421">
    <property type="entry name" value="PyrdxlP-dep_Trfase_major"/>
</dbReference>
<dbReference type="GO" id="GO:0030170">
    <property type="term" value="F:pyridoxal phosphate binding"/>
    <property type="evidence" value="ECO:0007669"/>
    <property type="project" value="InterPro"/>
</dbReference>
<dbReference type="OrthoDB" id="9801052at2"/>
<evidence type="ECO:0000256" key="3">
    <source>
        <dbReference type="ARBA" id="ARBA00022576"/>
    </source>
</evidence>
<evidence type="ECO:0000256" key="5">
    <source>
        <dbReference type="ARBA" id="ARBA00022898"/>
    </source>
</evidence>
<dbReference type="GO" id="GO:0008483">
    <property type="term" value="F:transaminase activity"/>
    <property type="evidence" value="ECO:0007669"/>
    <property type="project" value="UniProtKB-KW"/>
</dbReference>
<evidence type="ECO:0000256" key="1">
    <source>
        <dbReference type="ARBA" id="ARBA00001933"/>
    </source>
</evidence>
<dbReference type="CDD" id="cd00610">
    <property type="entry name" value="OAT_like"/>
    <property type="match status" value="1"/>
</dbReference>
<name>A0A1Y0D5V9_9GAMM</name>
<dbReference type="Proteomes" id="UP000243937">
    <property type="component" value="Chromosome"/>
</dbReference>